<feature type="region of interest" description="Disordered" evidence="1">
    <location>
        <begin position="304"/>
        <end position="396"/>
    </location>
</feature>
<keyword evidence="3" id="KW-1185">Reference proteome</keyword>
<feature type="compositionally biased region" description="Polar residues" evidence="1">
    <location>
        <begin position="455"/>
        <end position="479"/>
    </location>
</feature>
<feature type="compositionally biased region" description="Polar residues" evidence="1">
    <location>
        <begin position="304"/>
        <end position="317"/>
    </location>
</feature>
<sequence>MSVAAAVTSETVREMLEWEIVPEDWWKTSFRAISWSFKTKPGYPRPPHYHNLLARGRRRRITVDTHPPEEDVDLNDGLSGVRAAQEALERYEVEVSILSPDDLAGHDPHAHRCLTALAKENWDEKVRELLGGILQPGSLPEVEAPSPDDPLWDLNRLDTLSPPPGTPSTAAFTDSDNSVDSEPLPSTPKPNKASYARVVSSETPTSPTVLSPLPSKLLSAAALTFIPSTPNGPSIREPVTPPLTAASNSSGDSPFSSPTYNFHFPSLKTASPADRRESRSLPPSLQKDESGFYVEVAEDAPSGATQSLNVTRSTTPRRPSAAFLPAFLTDGSPSPRPRNSKTREIVDRLRSSGSSGSNRKAKKAERNRRQPSGSTTKDDESSAPASADAKSASRDTVADADGWITGVVSEDTSPCLIVTDDGWITQGNARPQQQPQQQSSERSKSKHAHGHKRSSGSIAQSTTSASSFAPGSHASNLGASRTPARGAVPLPAMPQLYPGVYPAVPYGAPYAGGNPAAFAQMQYPMQGRGPQWPMNFQGGMYPMYQPFGVMPSAPYGMVPVAPPLSQPSTFFDGKGKQGSALVQ</sequence>
<dbReference type="OMA" id="DWWKTSF"/>
<feature type="region of interest" description="Disordered" evidence="1">
    <location>
        <begin position="136"/>
        <end position="212"/>
    </location>
</feature>
<evidence type="ECO:0000313" key="2">
    <source>
        <dbReference type="EMBL" id="OJT06283.1"/>
    </source>
</evidence>
<accession>A0A1M2VFH2</accession>
<feature type="compositionally biased region" description="Basic residues" evidence="1">
    <location>
        <begin position="444"/>
        <end position="454"/>
    </location>
</feature>
<dbReference type="AlphaFoldDB" id="A0A1M2VFH2"/>
<comment type="caution">
    <text evidence="2">The sequence shown here is derived from an EMBL/GenBank/DDBJ whole genome shotgun (WGS) entry which is preliminary data.</text>
</comment>
<name>A0A1M2VFH2_TRAPU</name>
<feature type="region of interest" description="Disordered" evidence="1">
    <location>
        <begin position="228"/>
        <end position="289"/>
    </location>
</feature>
<gene>
    <name evidence="2" type="ORF">TRAPUB_2863</name>
</gene>
<evidence type="ECO:0000313" key="3">
    <source>
        <dbReference type="Proteomes" id="UP000184267"/>
    </source>
</evidence>
<feature type="compositionally biased region" description="Low complexity" evidence="1">
    <location>
        <begin position="198"/>
        <end position="212"/>
    </location>
</feature>
<dbReference type="Proteomes" id="UP000184267">
    <property type="component" value="Unassembled WGS sequence"/>
</dbReference>
<evidence type="ECO:0000256" key="1">
    <source>
        <dbReference type="SAM" id="MobiDB-lite"/>
    </source>
</evidence>
<feature type="compositionally biased region" description="Low complexity" evidence="1">
    <location>
        <begin position="247"/>
        <end position="257"/>
    </location>
</feature>
<dbReference type="EMBL" id="MNAD01001330">
    <property type="protein sequence ID" value="OJT06283.1"/>
    <property type="molecule type" value="Genomic_DNA"/>
</dbReference>
<proteinExistence type="predicted"/>
<organism evidence="2 3">
    <name type="scientific">Trametes pubescens</name>
    <name type="common">White-rot fungus</name>
    <dbReference type="NCBI Taxonomy" id="154538"/>
    <lineage>
        <taxon>Eukaryota</taxon>
        <taxon>Fungi</taxon>
        <taxon>Dikarya</taxon>
        <taxon>Basidiomycota</taxon>
        <taxon>Agaricomycotina</taxon>
        <taxon>Agaricomycetes</taxon>
        <taxon>Polyporales</taxon>
        <taxon>Polyporaceae</taxon>
        <taxon>Trametes</taxon>
    </lineage>
</organism>
<feature type="compositionally biased region" description="Basic and acidic residues" evidence="1">
    <location>
        <begin position="341"/>
        <end position="350"/>
    </location>
</feature>
<feature type="compositionally biased region" description="Polar residues" evidence="1">
    <location>
        <begin position="167"/>
        <end position="180"/>
    </location>
</feature>
<dbReference type="STRING" id="154538.A0A1M2VFH2"/>
<dbReference type="OrthoDB" id="2943086at2759"/>
<protein>
    <submittedName>
        <fullName evidence="2">Uncharacterized protein</fullName>
    </submittedName>
</protein>
<feature type="region of interest" description="Disordered" evidence="1">
    <location>
        <begin position="425"/>
        <end position="482"/>
    </location>
</feature>
<reference evidence="2 3" key="1">
    <citation type="submission" date="2016-10" db="EMBL/GenBank/DDBJ databases">
        <title>Genome sequence of the basidiomycete white-rot fungus Trametes pubescens.</title>
        <authorList>
            <person name="Makela M.R."/>
            <person name="Granchi Z."/>
            <person name="Peng M."/>
            <person name="De Vries R.P."/>
            <person name="Grigoriev I."/>
            <person name="Riley R."/>
            <person name="Hilden K."/>
        </authorList>
    </citation>
    <scope>NUCLEOTIDE SEQUENCE [LARGE SCALE GENOMIC DNA]</scope>
    <source>
        <strain evidence="2 3">FBCC735</strain>
    </source>
</reference>